<proteinExistence type="predicted"/>
<evidence type="ECO:0000313" key="3">
    <source>
        <dbReference type="Proteomes" id="UP001218218"/>
    </source>
</evidence>
<gene>
    <name evidence="2" type="ORF">DFH08DRAFT_863468</name>
</gene>
<accession>A0AAD7EV38</accession>
<feature type="region of interest" description="Disordered" evidence="1">
    <location>
        <begin position="169"/>
        <end position="199"/>
    </location>
</feature>
<sequence length="199" mass="21064">MSSAICAQRAHLLRSRRKVEALLGESLSLPAEAVYAPATTPCLAVAEYPKHAHHPSRPVLLVHVPTIPTSSESSSLGSLSPLSPLSPTFAPVPANSPRTPVDDPARRAAMAAKLARTLGENIPPHLVKASTAAERRRRRASSVAAFLATSVRARSDTLRSIRWEVNEAREAGTESVVSSSEGSVGCTSDGSETYLLSRP</sequence>
<dbReference type="Proteomes" id="UP001218218">
    <property type="component" value="Unassembled WGS sequence"/>
</dbReference>
<protein>
    <submittedName>
        <fullName evidence="2">Uncharacterized protein</fullName>
    </submittedName>
</protein>
<reference evidence="2" key="1">
    <citation type="submission" date="2023-03" db="EMBL/GenBank/DDBJ databases">
        <title>Massive genome expansion in bonnet fungi (Mycena s.s.) driven by repeated elements and novel gene families across ecological guilds.</title>
        <authorList>
            <consortium name="Lawrence Berkeley National Laboratory"/>
            <person name="Harder C.B."/>
            <person name="Miyauchi S."/>
            <person name="Viragh M."/>
            <person name="Kuo A."/>
            <person name="Thoen E."/>
            <person name="Andreopoulos B."/>
            <person name="Lu D."/>
            <person name="Skrede I."/>
            <person name="Drula E."/>
            <person name="Henrissat B."/>
            <person name="Morin E."/>
            <person name="Kohler A."/>
            <person name="Barry K."/>
            <person name="LaButti K."/>
            <person name="Morin E."/>
            <person name="Salamov A."/>
            <person name="Lipzen A."/>
            <person name="Mereny Z."/>
            <person name="Hegedus B."/>
            <person name="Baldrian P."/>
            <person name="Stursova M."/>
            <person name="Weitz H."/>
            <person name="Taylor A."/>
            <person name="Grigoriev I.V."/>
            <person name="Nagy L.G."/>
            <person name="Martin F."/>
            <person name="Kauserud H."/>
        </authorList>
    </citation>
    <scope>NUCLEOTIDE SEQUENCE</scope>
    <source>
        <strain evidence="2">CBHHK002</strain>
    </source>
</reference>
<dbReference type="EMBL" id="JARIHO010000015">
    <property type="protein sequence ID" value="KAJ7350038.1"/>
    <property type="molecule type" value="Genomic_DNA"/>
</dbReference>
<evidence type="ECO:0000313" key="2">
    <source>
        <dbReference type="EMBL" id="KAJ7350038.1"/>
    </source>
</evidence>
<feature type="compositionally biased region" description="Low complexity" evidence="1">
    <location>
        <begin position="173"/>
        <end position="188"/>
    </location>
</feature>
<keyword evidence="3" id="KW-1185">Reference proteome</keyword>
<comment type="caution">
    <text evidence="2">The sequence shown here is derived from an EMBL/GenBank/DDBJ whole genome shotgun (WGS) entry which is preliminary data.</text>
</comment>
<evidence type="ECO:0000256" key="1">
    <source>
        <dbReference type="SAM" id="MobiDB-lite"/>
    </source>
</evidence>
<organism evidence="2 3">
    <name type="scientific">Mycena albidolilacea</name>
    <dbReference type="NCBI Taxonomy" id="1033008"/>
    <lineage>
        <taxon>Eukaryota</taxon>
        <taxon>Fungi</taxon>
        <taxon>Dikarya</taxon>
        <taxon>Basidiomycota</taxon>
        <taxon>Agaricomycotina</taxon>
        <taxon>Agaricomycetes</taxon>
        <taxon>Agaricomycetidae</taxon>
        <taxon>Agaricales</taxon>
        <taxon>Marasmiineae</taxon>
        <taxon>Mycenaceae</taxon>
        <taxon>Mycena</taxon>
    </lineage>
</organism>
<name>A0AAD7EV38_9AGAR</name>
<dbReference type="AlphaFoldDB" id="A0AAD7EV38"/>